<organism evidence="2 3">
    <name type="scientific">Holothuria leucospilota</name>
    <name type="common">Black long sea cucumber</name>
    <name type="synonym">Mertensiothuria leucospilota</name>
    <dbReference type="NCBI Taxonomy" id="206669"/>
    <lineage>
        <taxon>Eukaryota</taxon>
        <taxon>Metazoa</taxon>
        <taxon>Echinodermata</taxon>
        <taxon>Eleutherozoa</taxon>
        <taxon>Echinozoa</taxon>
        <taxon>Holothuroidea</taxon>
        <taxon>Aspidochirotacea</taxon>
        <taxon>Aspidochirotida</taxon>
        <taxon>Holothuriidae</taxon>
        <taxon>Holothuria</taxon>
    </lineage>
</organism>
<protein>
    <submittedName>
        <fullName evidence="2">Uncharacterized protein</fullName>
    </submittedName>
</protein>
<evidence type="ECO:0000313" key="3">
    <source>
        <dbReference type="Proteomes" id="UP001152320"/>
    </source>
</evidence>
<evidence type="ECO:0000256" key="1">
    <source>
        <dbReference type="SAM" id="Phobius"/>
    </source>
</evidence>
<name>A0A9Q1CRG4_HOLLE</name>
<feature type="transmembrane region" description="Helical" evidence="1">
    <location>
        <begin position="132"/>
        <end position="149"/>
    </location>
</feature>
<keyword evidence="1" id="KW-0812">Transmembrane</keyword>
<reference evidence="2" key="1">
    <citation type="submission" date="2021-10" db="EMBL/GenBank/DDBJ databases">
        <title>Tropical sea cucumber genome reveals ecological adaptation and Cuvierian tubules defense mechanism.</title>
        <authorList>
            <person name="Chen T."/>
        </authorList>
    </citation>
    <scope>NUCLEOTIDE SEQUENCE</scope>
    <source>
        <strain evidence="2">Nanhai2018</strain>
        <tissue evidence="2">Muscle</tissue>
    </source>
</reference>
<keyword evidence="1" id="KW-0472">Membrane</keyword>
<gene>
    <name evidence="2" type="ORF">HOLleu_02555</name>
</gene>
<proteinExistence type="predicted"/>
<accession>A0A9Q1CRG4</accession>
<keyword evidence="3" id="KW-1185">Reference proteome</keyword>
<dbReference type="AlphaFoldDB" id="A0A9Q1CRG4"/>
<dbReference type="EMBL" id="JAIZAY010000001">
    <property type="protein sequence ID" value="KAJ8049701.1"/>
    <property type="molecule type" value="Genomic_DNA"/>
</dbReference>
<evidence type="ECO:0000313" key="2">
    <source>
        <dbReference type="EMBL" id="KAJ8049701.1"/>
    </source>
</evidence>
<dbReference type="Proteomes" id="UP001152320">
    <property type="component" value="Chromosome 1"/>
</dbReference>
<sequence length="155" mass="17202">MALMLGNIAHLAAGESGYKDFRTPSASNFNARFDALTQFVIGGSLYAFPKELLALMMTKSDFDSAQVVTMAVIGCYVLGNSVESLQAESFTQNDTRKNIYRYRIIECFSLTLLILLYWTFTDILTSHSLWAVPMYGILAVNASIAMNSVPTKMKE</sequence>
<keyword evidence="1" id="KW-1133">Transmembrane helix</keyword>
<feature type="transmembrane region" description="Helical" evidence="1">
    <location>
        <begin position="102"/>
        <end position="120"/>
    </location>
</feature>
<comment type="caution">
    <text evidence="2">The sequence shown here is derived from an EMBL/GenBank/DDBJ whole genome shotgun (WGS) entry which is preliminary data.</text>
</comment>